<dbReference type="SUPFAM" id="SSF56300">
    <property type="entry name" value="Metallo-dependent phosphatases"/>
    <property type="match status" value="1"/>
</dbReference>
<dbReference type="InterPro" id="IPR000979">
    <property type="entry name" value="Phosphodiesterase_MJ0936/Vps29"/>
</dbReference>
<dbReference type="GO" id="GO:0016787">
    <property type="term" value="F:hydrolase activity"/>
    <property type="evidence" value="ECO:0007669"/>
    <property type="project" value="UniProtKB-UniRule"/>
</dbReference>
<comment type="cofactor">
    <cofactor evidence="1">
        <name>a divalent metal cation</name>
        <dbReference type="ChEBI" id="CHEBI:60240"/>
    </cofactor>
</comment>
<dbReference type="InterPro" id="IPR024654">
    <property type="entry name" value="Calcineurin-like_PHP_lpxH"/>
</dbReference>
<dbReference type="KEGG" id="hut:Huta_1836"/>
<dbReference type="eggNOG" id="arCOG01141">
    <property type="taxonomic scope" value="Archaea"/>
</dbReference>
<dbReference type="CDD" id="cd00841">
    <property type="entry name" value="MPP_YfcE"/>
    <property type="match status" value="1"/>
</dbReference>
<gene>
    <name evidence="3" type="ordered locus">Huta_1836</name>
</gene>
<dbReference type="AlphaFoldDB" id="C7NSB9"/>
<comment type="similarity">
    <text evidence="1">Belongs to the metallophosphoesterase superfamily. YfcE family.</text>
</comment>
<protein>
    <recommendedName>
        <fullName evidence="1">Phosphoesterase</fullName>
        <ecNumber evidence="1">3.1.4.-</ecNumber>
    </recommendedName>
</protein>
<sequence>MIAVFADTHGTDDLQLAGRAANALADAERVLHAGDFTTAAVYEAFEARTSELIAVHGNSDAAPLRDRLPAVETIEWNDRELLLIHGHEHTPTSLPLLARERGADLVITGHTHRPAIERLGDLHVLNPGSHTDPRASAPSYAELRQETGDVVIELREPTGKIIERRRVAGE</sequence>
<dbReference type="RefSeq" id="WP_015789578.1">
    <property type="nucleotide sequence ID" value="NC_013158.1"/>
</dbReference>
<dbReference type="GeneID" id="8384126"/>
<reference evidence="3 4" key="1">
    <citation type="journal article" date="2009" name="Stand. Genomic Sci.">
        <title>Complete genome sequence of Halorhabdus utahensis type strain (AX-2).</title>
        <authorList>
            <person name="Anderson I."/>
            <person name="Tindall B.J."/>
            <person name="Pomrenke H."/>
            <person name="Goker M."/>
            <person name="Lapidus A."/>
            <person name="Nolan M."/>
            <person name="Copeland A."/>
            <person name="Glavina Del Rio T."/>
            <person name="Chen F."/>
            <person name="Tice H."/>
            <person name="Cheng J.F."/>
            <person name="Lucas S."/>
            <person name="Chertkov O."/>
            <person name="Bruce D."/>
            <person name="Brettin T."/>
            <person name="Detter J.C."/>
            <person name="Han C."/>
            <person name="Goodwin L."/>
            <person name="Land M."/>
            <person name="Hauser L."/>
            <person name="Chang Y.J."/>
            <person name="Jeffries C.D."/>
            <person name="Pitluck S."/>
            <person name="Pati A."/>
            <person name="Mavromatis K."/>
            <person name="Ivanova N."/>
            <person name="Ovchinnikova G."/>
            <person name="Chen A."/>
            <person name="Palaniappan K."/>
            <person name="Chain P."/>
            <person name="Rohde M."/>
            <person name="Bristow J."/>
            <person name="Eisen J.A."/>
            <person name="Markowitz V."/>
            <person name="Hugenholtz P."/>
            <person name="Kyrpides N.C."/>
            <person name="Klenk H.P."/>
        </authorList>
    </citation>
    <scope>NUCLEOTIDE SEQUENCE [LARGE SCALE GENOMIC DNA]</scope>
    <source>
        <strain evidence="4">DSM 12940 / JCM 11049 / AX-2</strain>
    </source>
</reference>
<dbReference type="Pfam" id="PF12850">
    <property type="entry name" value="Metallophos_2"/>
    <property type="match status" value="1"/>
</dbReference>
<dbReference type="NCBIfam" id="TIGR00040">
    <property type="entry name" value="yfcE"/>
    <property type="match status" value="1"/>
</dbReference>
<evidence type="ECO:0000313" key="3">
    <source>
        <dbReference type="EMBL" id="ACV12006.1"/>
    </source>
</evidence>
<dbReference type="Proteomes" id="UP000002071">
    <property type="component" value="Chromosome"/>
</dbReference>
<evidence type="ECO:0000256" key="1">
    <source>
        <dbReference type="RuleBase" id="RU362039"/>
    </source>
</evidence>
<dbReference type="STRING" id="519442.Huta_1836"/>
<dbReference type="OrthoDB" id="19174at2157"/>
<organism evidence="3 4">
    <name type="scientific">Halorhabdus utahensis (strain DSM 12940 / JCM 11049 / AX-2)</name>
    <dbReference type="NCBI Taxonomy" id="519442"/>
    <lineage>
        <taxon>Archaea</taxon>
        <taxon>Methanobacteriati</taxon>
        <taxon>Methanobacteriota</taxon>
        <taxon>Stenosarchaea group</taxon>
        <taxon>Halobacteria</taxon>
        <taxon>Halobacteriales</taxon>
        <taxon>Haloarculaceae</taxon>
        <taxon>Halorhabdus</taxon>
    </lineage>
</organism>
<dbReference type="Gene3D" id="3.60.21.10">
    <property type="match status" value="1"/>
</dbReference>
<dbReference type="EC" id="3.1.4.-" evidence="1"/>
<dbReference type="InterPro" id="IPR029052">
    <property type="entry name" value="Metallo-depent_PP-like"/>
</dbReference>
<dbReference type="GO" id="GO:0046872">
    <property type="term" value="F:metal ion binding"/>
    <property type="evidence" value="ECO:0007669"/>
    <property type="project" value="UniProtKB-KW"/>
</dbReference>
<accession>C7NSB9</accession>
<keyword evidence="1" id="KW-0479">Metal-binding</keyword>
<feature type="domain" description="Calcineurin-like phosphoesterase" evidence="2">
    <location>
        <begin position="2"/>
        <end position="144"/>
    </location>
</feature>
<dbReference type="HOGENOM" id="CLU_063749_3_2_2"/>
<evidence type="ECO:0000313" key="4">
    <source>
        <dbReference type="Proteomes" id="UP000002071"/>
    </source>
</evidence>
<name>C7NSB9_HALUD</name>
<proteinExistence type="inferred from homology"/>
<evidence type="ECO:0000259" key="2">
    <source>
        <dbReference type="Pfam" id="PF12850"/>
    </source>
</evidence>
<dbReference type="EMBL" id="CP001687">
    <property type="protein sequence ID" value="ACV12006.1"/>
    <property type="molecule type" value="Genomic_DNA"/>
</dbReference>
<dbReference type="PANTHER" id="PTHR11124">
    <property type="entry name" value="VACUOLAR SORTING PROTEIN VPS29"/>
    <property type="match status" value="1"/>
</dbReference>
<keyword evidence="4" id="KW-1185">Reference proteome</keyword>
<dbReference type="InterPro" id="IPR041802">
    <property type="entry name" value="MPP_YfcE"/>
</dbReference>